<dbReference type="Proteomes" id="UP000663722">
    <property type="component" value="Chromosome"/>
</dbReference>
<dbReference type="EMBL" id="CP061800">
    <property type="protein sequence ID" value="QTA90652.1"/>
    <property type="molecule type" value="Genomic_DNA"/>
</dbReference>
<evidence type="ECO:0000313" key="3">
    <source>
        <dbReference type="Proteomes" id="UP000663722"/>
    </source>
</evidence>
<reference evidence="2" key="1">
    <citation type="journal article" date="2021" name="Microb. Physiol.">
        <title>Proteogenomic Insights into the Physiology of Marine, Sulfate-Reducing, Filamentous Desulfonema limicola and Desulfonema magnum.</title>
        <authorList>
            <person name="Schnaars V."/>
            <person name="Wohlbrand L."/>
            <person name="Scheve S."/>
            <person name="Hinrichs C."/>
            <person name="Reinhardt R."/>
            <person name="Rabus R."/>
        </authorList>
    </citation>
    <scope>NUCLEOTIDE SEQUENCE</scope>
    <source>
        <strain evidence="2">4be13</strain>
    </source>
</reference>
<accession>A0A975BS07</accession>
<evidence type="ECO:0000313" key="2">
    <source>
        <dbReference type="EMBL" id="QTA90652.1"/>
    </source>
</evidence>
<keyword evidence="3" id="KW-1185">Reference proteome</keyword>
<dbReference type="AlphaFoldDB" id="A0A975BS07"/>
<feature type="region of interest" description="Disordered" evidence="1">
    <location>
        <begin position="40"/>
        <end position="65"/>
    </location>
</feature>
<dbReference type="KEGG" id="dmm:dnm_067130"/>
<gene>
    <name evidence="2" type="ORF">dnm_067130</name>
</gene>
<evidence type="ECO:0000256" key="1">
    <source>
        <dbReference type="SAM" id="MobiDB-lite"/>
    </source>
</evidence>
<sequence>MYKKLLIGYLSFLIITDFGEAPGKTTEYTEKRRMFRMLRNISSDRPGAGKRKPVAKPPETARTGR</sequence>
<proteinExistence type="predicted"/>
<organism evidence="2 3">
    <name type="scientific">Desulfonema magnum</name>
    <dbReference type="NCBI Taxonomy" id="45655"/>
    <lineage>
        <taxon>Bacteria</taxon>
        <taxon>Pseudomonadati</taxon>
        <taxon>Thermodesulfobacteriota</taxon>
        <taxon>Desulfobacteria</taxon>
        <taxon>Desulfobacterales</taxon>
        <taxon>Desulfococcaceae</taxon>
        <taxon>Desulfonema</taxon>
    </lineage>
</organism>
<name>A0A975BS07_9BACT</name>
<protein>
    <submittedName>
        <fullName evidence="2">Uncharacterized protein</fullName>
    </submittedName>
</protein>